<keyword evidence="3" id="KW-1185">Reference proteome</keyword>
<dbReference type="EMBL" id="JAFBFH010000033">
    <property type="protein sequence ID" value="MBM7716797.1"/>
    <property type="molecule type" value="Genomic_DNA"/>
</dbReference>
<dbReference type="Proteomes" id="UP000823485">
    <property type="component" value="Unassembled WGS sequence"/>
</dbReference>
<comment type="caution">
    <text evidence="2">The sequence shown here is derived from an EMBL/GenBank/DDBJ whole genome shotgun (WGS) entry which is preliminary data.</text>
</comment>
<keyword evidence="1" id="KW-1133">Transmembrane helix</keyword>
<protein>
    <recommendedName>
        <fullName evidence="4">ATP synthase F0 subunit 8</fullName>
    </recommendedName>
</protein>
<evidence type="ECO:0000313" key="3">
    <source>
        <dbReference type="Proteomes" id="UP000823485"/>
    </source>
</evidence>
<gene>
    <name evidence="2" type="ORF">JOC94_003821</name>
</gene>
<proteinExistence type="predicted"/>
<keyword evidence="1" id="KW-0472">Membrane</keyword>
<name>A0ABS2RAY2_9BACI</name>
<sequence>MSNLELVSFLVFILVGVKLINLLISMILTRNIDVIKKRKKGFLYDYTKMKLGENIFNNR</sequence>
<feature type="transmembrane region" description="Helical" evidence="1">
    <location>
        <begin position="6"/>
        <end position="29"/>
    </location>
</feature>
<evidence type="ECO:0008006" key="4">
    <source>
        <dbReference type="Google" id="ProtNLM"/>
    </source>
</evidence>
<dbReference type="RefSeq" id="WP_077109413.1">
    <property type="nucleotide sequence ID" value="NZ_JAFBFH010000033.1"/>
</dbReference>
<evidence type="ECO:0000256" key="1">
    <source>
        <dbReference type="SAM" id="Phobius"/>
    </source>
</evidence>
<accession>A0ABS2RAY2</accession>
<evidence type="ECO:0000313" key="2">
    <source>
        <dbReference type="EMBL" id="MBM7716797.1"/>
    </source>
</evidence>
<keyword evidence="1" id="KW-0812">Transmembrane</keyword>
<organism evidence="2 3">
    <name type="scientific">Siminovitchia thermophila</name>
    <dbReference type="NCBI Taxonomy" id="1245522"/>
    <lineage>
        <taxon>Bacteria</taxon>
        <taxon>Bacillati</taxon>
        <taxon>Bacillota</taxon>
        <taxon>Bacilli</taxon>
        <taxon>Bacillales</taxon>
        <taxon>Bacillaceae</taxon>
        <taxon>Siminovitchia</taxon>
    </lineage>
</organism>
<reference evidence="2 3" key="1">
    <citation type="submission" date="2021-01" db="EMBL/GenBank/DDBJ databases">
        <title>Genomic Encyclopedia of Type Strains, Phase IV (KMG-IV): sequencing the most valuable type-strain genomes for metagenomic binning, comparative biology and taxonomic classification.</title>
        <authorList>
            <person name="Goeker M."/>
        </authorList>
    </citation>
    <scope>NUCLEOTIDE SEQUENCE [LARGE SCALE GENOMIC DNA]</scope>
    <source>
        <strain evidence="2 3">DSM 105453</strain>
    </source>
</reference>